<comment type="caution">
    <text evidence="2">The sequence shown here is derived from an EMBL/GenBank/DDBJ whole genome shotgun (WGS) entry which is preliminary data.</text>
</comment>
<accession>A0ABV8LXA9</accession>
<keyword evidence="1" id="KW-0472">Membrane</keyword>
<dbReference type="EMBL" id="JBHSAY010000020">
    <property type="protein sequence ID" value="MFC4135088.1"/>
    <property type="molecule type" value="Genomic_DNA"/>
</dbReference>
<feature type="transmembrane region" description="Helical" evidence="1">
    <location>
        <begin position="59"/>
        <end position="81"/>
    </location>
</feature>
<feature type="transmembrane region" description="Helical" evidence="1">
    <location>
        <begin position="102"/>
        <end position="128"/>
    </location>
</feature>
<keyword evidence="1" id="KW-1133">Transmembrane helix</keyword>
<evidence type="ECO:0000313" key="2">
    <source>
        <dbReference type="EMBL" id="MFC4135088.1"/>
    </source>
</evidence>
<evidence type="ECO:0000256" key="1">
    <source>
        <dbReference type="SAM" id="Phobius"/>
    </source>
</evidence>
<organism evidence="2 3">
    <name type="scientific">Hamadaea flava</name>
    <dbReference type="NCBI Taxonomy" id="1742688"/>
    <lineage>
        <taxon>Bacteria</taxon>
        <taxon>Bacillati</taxon>
        <taxon>Actinomycetota</taxon>
        <taxon>Actinomycetes</taxon>
        <taxon>Micromonosporales</taxon>
        <taxon>Micromonosporaceae</taxon>
        <taxon>Hamadaea</taxon>
    </lineage>
</organism>
<feature type="transmembrane region" description="Helical" evidence="1">
    <location>
        <begin position="234"/>
        <end position="255"/>
    </location>
</feature>
<feature type="transmembrane region" description="Helical" evidence="1">
    <location>
        <begin position="181"/>
        <end position="199"/>
    </location>
</feature>
<gene>
    <name evidence="2" type="ORF">ACFOZ4_31135</name>
</gene>
<feature type="transmembrane region" description="Helical" evidence="1">
    <location>
        <begin position="20"/>
        <end position="39"/>
    </location>
</feature>
<dbReference type="Proteomes" id="UP001595816">
    <property type="component" value="Unassembled WGS sequence"/>
</dbReference>
<dbReference type="PANTHER" id="PTHR37305">
    <property type="entry name" value="INTEGRAL MEMBRANE PROTEIN-RELATED"/>
    <property type="match status" value="1"/>
</dbReference>
<proteinExistence type="predicted"/>
<dbReference type="PANTHER" id="PTHR37305:SF1">
    <property type="entry name" value="MEMBRANE PROTEIN"/>
    <property type="match status" value="1"/>
</dbReference>
<feature type="transmembrane region" description="Helical" evidence="1">
    <location>
        <begin position="148"/>
        <end position="174"/>
    </location>
</feature>
<evidence type="ECO:0000313" key="3">
    <source>
        <dbReference type="Proteomes" id="UP001595816"/>
    </source>
</evidence>
<protein>
    <submittedName>
        <fullName evidence="2">ABC transporter permease</fullName>
    </submittedName>
</protein>
<sequence length="260" mass="27024">MRTVRAEWTKLRSLPSTGWLLLAAVVATVALGFAVTGSIDADHCRSECHEDLTRMSLMGVRLGQAAVAILAALAVTSEYATRTIRPTLTATPGRIRVLLSKLTVVTGLALAAGAAGMAGSLLAARAVLPGKGFTPANGYAYLSLADHLTLRAYAGSVLYLGLIALISAGLGFVLRDTGGTIAAILALLYGSPLIAMFITDAKWQHRIHRFSPMDAGLAIQSTRDFAATTHIGPWAGLGVLAAYAAAAVLAGAILFRLRDA</sequence>
<keyword evidence="3" id="KW-1185">Reference proteome</keyword>
<dbReference type="RefSeq" id="WP_253762948.1">
    <property type="nucleotide sequence ID" value="NZ_JAMZDZ010000001.1"/>
</dbReference>
<reference evidence="3" key="1">
    <citation type="journal article" date="2019" name="Int. J. Syst. Evol. Microbiol.">
        <title>The Global Catalogue of Microorganisms (GCM) 10K type strain sequencing project: providing services to taxonomists for standard genome sequencing and annotation.</title>
        <authorList>
            <consortium name="The Broad Institute Genomics Platform"/>
            <consortium name="The Broad Institute Genome Sequencing Center for Infectious Disease"/>
            <person name="Wu L."/>
            <person name="Ma J."/>
        </authorList>
    </citation>
    <scope>NUCLEOTIDE SEQUENCE [LARGE SCALE GENOMIC DNA]</scope>
    <source>
        <strain evidence="3">CGMCC 4.7289</strain>
    </source>
</reference>
<name>A0ABV8LXA9_9ACTN</name>
<keyword evidence="1" id="KW-0812">Transmembrane</keyword>